<comment type="caution">
    <text evidence="1">The sequence shown here is derived from an EMBL/GenBank/DDBJ whole genome shotgun (WGS) entry which is preliminary data.</text>
</comment>
<evidence type="ECO:0000313" key="1">
    <source>
        <dbReference type="EMBL" id="KAF1851085.1"/>
    </source>
</evidence>
<dbReference type="GeneID" id="63853640"/>
<name>A0A9P4GST1_9PLEO</name>
<accession>A0A9P4GST1</accession>
<dbReference type="Proteomes" id="UP000800039">
    <property type="component" value="Unassembled WGS sequence"/>
</dbReference>
<dbReference type="AlphaFoldDB" id="A0A9P4GST1"/>
<dbReference type="Gene3D" id="3.80.10.10">
    <property type="entry name" value="Ribonuclease Inhibitor"/>
    <property type="match status" value="1"/>
</dbReference>
<proteinExistence type="predicted"/>
<dbReference type="InterPro" id="IPR032675">
    <property type="entry name" value="LRR_dom_sf"/>
</dbReference>
<keyword evidence="2" id="KW-1185">Reference proteome</keyword>
<dbReference type="EMBL" id="ML976614">
    <property type="protein sequence ID" value="KAF1851085.1"/>
    <property type="molecule type" value="Genomic_DNA"/>
</dbReference>
<dbReference type="OrthoDB" id="3797797at2759"/>
<organism evidence="1 2">
    <name type="scientific">Cucurbitaria berberidis CBS 394.84</name>
    <dbReference type="NCBI Taxonomy" id="1168544"/>
    <lineage>
        <taxon>Eukaryota</taxon>
        <taxon>Fungi</taxon>
        <taxon>Dikarya</taxon>
        <taxon>Ascomycota</taxon>
        <taxon>Pezizomycotina</taxon>
        <taxon>Dothideomycetes</taxon>
        <taxon>Pleosporomycetidae</taxon>
        <taxon>Pleosporales</taxon>
        <taxon>Pleosporineae</taxon>
        <taxon>Cucurbitariaceae</taxon>
        <taxon>Cucurbitaria</taxon>
    </lineage>
</organism>
<gene>
    <name evidence="1" type="ORF">K460DRAFT_401112</name>
</gene>
<dbReference type="SUPFAM" id="SSF52047">
    <property type="entry name" value="RNI-like"/>
    <property type="match status" value="1"/>
</dbReference>
<evidence type="ECO:0000313" key="2">
    <source>
        <dbReference type="Proteomes" id="UP000800039"/>
    </source>
</evidence>
<sequence>MPPIRTAKQNSTATKGVDAYFKKVSKAEAQAEAVAYNAPQPAPAIPIPAPKPKVAKVMRLLPPAGRGVKDASFRDSRYDWDGKFNKLVGIATKKLEFRSSFKLTDQHIEDILAMRPKICRDLTEFKFVYGDVSYDANNGAKGLTDTAVINLAKHCPKLRKIYLPDTTSLSGEALLRLLASCPALTYVEMTGSRMTATLFEIFQQHPEWVPKLKTLRLTDPHQDTKFMKAMRELGRDRPNLKVELVSTSQEKNWGDWDLKVYHTTYMNGRKVGTSY</sequence>
<protein>
    <submittedName>
        <fullName evidence="1">Uncharacterized protein</fullName>
    </submittedName>
</protein>
<dbReference type="RefSeq" id="XP_040793648.1">
    <property type="nucleotide sequence ID" value="XM_040936390.1"/>
</dbReference>
<reference evidence="1" key="1">
    <citation type="submission" date="2020-01" db="EMBL/GenBank/DDBJ databases">
        <authorList>
            <consortium name="DOE Joint Genome Institute"/>
            <person name="Haridas S."/>
            <person name="Albert R."/>
            <person name="Binder M."/>
            <person name="Bloem J."/>
            <person name="Labutti K."/>
            <person name="Salamov A."/>
            <person name="Andreopoulos B."/>
            <person name="Baker S.E."/>
            <person name="Barry K."/>
            <person name="Bills G."/>
            <person name="Bluhm B.H."/>
            <person name="Cannon C."/>
            <person name="Castanera R."/>
            <person name="Culley D.E."/>
            <person name="Daum C."/>
            <person name="Ezra D."/>
            <person name="Gonzalez J.B."/>
            <person name="Henrissat B."/>
            <person name="Kuo A."/>
            <person name="Liang C."/>
            <person name="Lipzen A."/>
            <person name="Lutzoni F."/>
            <person name="Magnuson J."/>
            <person name="Mondo S."/>
            <person name="Nolan M."/>
            <person name="Ohm R."/>
            <person name="Pangilinan J."/>
            <person name="Park H.-J."/>
            <person name="Ramirez L."/>
            <person name="Alfaro M."/>
            <person name="Sun H."/>
            <person name="Tritt A."/>
            <person name="Yoshinaga Y."/>
            <person name="Zwiers L.-H."/>
            <person name="Turgeon B.G."/>
            <person name="Goodwin S.B."/>
            <person name="Spatafora J.W."/>
            <person name="Crous P.W."/>
            <person name="Grigoriev I.V."/>
        </authorList>
    </citation>
    <scope>NUCLEOTIDE SEQUENCE</scope>
    <source>
        <strain evidence="1">CBS 394.84</strain>
    </source>
</reference>